<dbReference type="AlphaFoldDB" id="A0A386WH72"/>
<feature type="region of interest" description="Disordered" evidence="1">
    <location>
        <begin position="73"/>
        <end position="111"/>
    </location>
</feature>
<name>A0A386WH72_9ACTN</name>
<evidence type="ECO:0000313" key="3">
    <source>
        <dbReference type="Proteomes" id="UP000267804"/>
    </source>
</evidence>
<evidence type="ECO:0000256" key="1">
    <source>
        <dbReference type="SAM" id="MobiDB-lite"/>
    </source>
</evidence>
<accession>A0A386WH72</accession>
<dbReference type="EMBL" id="CP024087">
    <property type="protein sequence ID" value="AYF26084.1"/>
    <property type="molecule type" value="Genomic_DNA"/>
</dbReference>
<reference evidence="2 3" key="1">
    <citation type="submission" date="2017-10" db="EMBL/GenBank/DDBJ databases">
        <title>Integration of genomic and chemical information greatly accelerates assignment of the full stereostructure of myelolactone, a potent inhibitor of myeloma from a marine-derived Micromonospora.</title>
        <authorList>
            <person name="Kim M.C."/>
            <person name="Machado H."/>
            <person name="Jensen P.R."/>
            <person name="Fenical W."/>
        </authorList>
    </citation>
    <scope>NUCLEOTIDE SEQUENCE [LARGE SCALE GENOMIC DNA]</scope>
    <source>
        <strain evidence="2 3">CNY-010</strain>
    </source>
</reference>
<organism evidence="2 3">
    <name type="scientific">Micromonospora tulbaghiae</name>
    <dbReference type="NCBI Taxonomy" id="479978"/>
    <lineage>
        <taxon>Bacteria</taxon>
        <taxon>Bacillati</taxon>
        <taxon>Actinomycetota</taxon>
        <taxon>Actinomycetes</taxon>
        <taxon>Micromonosporales</taxon>
        <taxon>Micromonosporaceae</taxon>
        <taxon>Micromonospora</taxon>
    </lineage>
</organism>
<dbReference type="RefSeq" id="WP_120568645.1">
    <property type="nucleotide sequence ID" value="NZ_CP024087.1"/>
</dbReference>
<dbReference type="Proteomes" id="UP000267804">
    <property type="component" value="Chromosome"/>
</dbReference>
<sequence length="111" mass="11936">MQHATSPPTGPVPRAYPLPRPTSLAIDGPILSFGLLVDIADAFTAHGFPRPQGRDFVALRECVAWFAYASDEPGDLRDVQMPDGPPPPLPAGVEGVPVGQRHPSNERGYRQ</sequence>
<proteinExistence type="predicted"/>
<protein>
    <submittedName>
        <fullName evidence="2">Uncharacterized protein</fullName>
    </submittedName>
</protein>
<dbReference type="KEGG" id="mtua:CSH63_01115"/>
<evidence type="ECO:0000313" key="2">
    <source>
        <dbReference type="EMBL" id="AYF26084.1"/>
    </source>
</evidence>
<gene>
    <name evidence="2" type="ORF">CSH63_01115</name>
</gene>